<proteinExistence type="predicted"/>
<protein>
    <submittedName>
        <fullName evidence="2">Uncharacterized protein</fullName>
    </submittedName>
</protein>
<dbReference type="EMBL" id="PVNL01000074">
    <property type="protein sequence ID" value="PRQ06452.1"/>
    <property type="molecule type" value="Genomic_DNA"/>
</dbReference>
<feature type="transmembrane region" description="Helical" evidence="1">
    <location>
        <begin position="72"/>
        <end position="91"/>
    </location>
</feature>
<keyword evidence="1" id="KW-1133">Transmembrane helix</keyword>
<evidence type="ECO:0000313" key="3">
    <source>
        <dbReference type="Proteomes" id="UP000238823"/>
    </source>
</evidence>
<accession>A0A2S9YMY9</accession>
<reference evidence="2 3" key="1">
    <citation type="submission" date="2018-03" db="EMBL/GenBank/DDBJ databases">
        <title>Draft Genome Sequences of the Obligatory Marine Myxobacteria Enhygromyxa salina SWB007.</title>
        <authorList>
            <person name="Poehlein A."/>
            <person name="Moghaddam J.A."/>
            <person name="Harms H."/>
            <person name="Alanjari M."/>
            <person name="Koenig G.M."/>
            <person name="Daniel R."/>
            <person name="Schaeberle T.F."/>
        </authorList>
    </citation>
    <scope>NUCLEOTIDE SEQUENCE [LARGE SCALE GENOMIC DNA]</scope>
    <source>
        <strain evidence="2 3">SWB007</strain>
    </source>
</reference>
<dbReference type="AlphaFoldDB" id="A0A2S9YMY9"/>
<sequence>MPTPSNDQQRLRAGRLSVGVAAVLVTIGALRFATDTLYEFNPHYWRALTDTPLGLLRYVVRAPSDGTWLGDLNAQFFKLLSIPAGLALVWLGHRFGSGTLETKAQNFRDPVIRAVWIASFLAGFTLIELDKQLSLFGMGSVMVAGESAWLNHLAHLASAAAAWVLTGALRFEPLTQAEIDLQRELDELEPA</sequence>
<keyword evidence="1" id="KW-0812">Transmembrane</keyword>
<dbReference type="Proteomes" id="UP000238823">
    <property type="component" value="Unassembled WGS sequence"/>
</dbReference>
<name>A0A2S9YMY9_9BACT</name>
<dbReference type="RefSeq" id="WP_106090742.1">
    <property type="nucleotide sequence ID" value="NZ_PVNL01000074.1"/>
</dbReference>
<feature type="transmembrane region" description="Helical" evidence="1">
    <location>
        <begin position="111"/>
        <end position="129"/>
    </location>
</feature>
<evidence type="ECO:0000313" key="2">
    <source>
        <dbReference type="EMBL" id="PRQ06452.1"/>
    </source>
</evidence>
<evidence type="ECO:0000256" key="1">
    <source>
        <dbReference type="SAM" id="Phobius"/>
    </source>
</evidence>
<dbReference type="OrthoDB" id="9829369at2"/>
<keyword evidence="1" id="KW-0472">Membrane</keyword>
<organism evidence="2 3">
    <name type="scientific">Enhygromyxa salina</name>
    <dbReference type="NCBI Taxonomy" id="215803"/>
    <lineage>
        <taxon>Bacteria</taxon>
        <taxon>Pseudomonadati</taxon>
        <taxon>Myxococcota</taxon>
        <taxon>Polyangia</taxon>
        <taxon>Nannocystales</taxon>
        <taxon>Nannocystaceae</taxon>
        <taxon>Enhygromyxa</taxon>
    </lineage>
</organism>
<comment type="caution">
    <text evidence="2">The sequence shown here is derived from an EMBL/GenBank/DDBJ whole genome shotgun (WGS) entry which is preliminary data.</text>
</comment>
<feature type="transmembrane region" description="Helical" evidence="1">
    <location>
        <begin position="12"/>
        <end position="33"/>
    </location>
</feature>
<gene>
    <name evidence="2" type="ORF">ENSA7_37710</name>
</gene>